<dbReference type="RefSeq" id="WP_166354399.1">
    <property type="nucleotide sequence ID" value="NZ_CP049701.1"/>
</dbReference>
<sequence length="374" mass="39212">MHWFVEALGARKWRTGALAILLGVACLAGFTATAPAASQDTKAVNLAVQLAAAVPPRTKLIVAEQQSQASAPWALSGVDKSLPYAITFANFNGGPAVLEALISGAVDIGYIGEAPLPIAVGAGVKDLVAIAIYANPGSPENYYLVAQPGKGIKTVADLKGRTVAYPPGTGRHMVLASILHTNGLNLGASSVKGVPLTGTEVAPSFASGSVDAAIVVGGQYFRVGKPPIIADGRGHNWGVNVVLTRKALLDDPAKGPAIGDFVRRAVAFYNWQGANPDAWIRANYVKQEGLTFEQGKWLDDAAGHGAYYPIDAKSIQVFQHISDGLFATGALKQKIDIAPYVDGRFNAIIAWQNNADGVTPRPLEQPKTTEKVSQ</sequence>
<geneLocation type="plasmid" evidence="4 5">
    <name>pBb323S2b</name>
</geneLocation>
<organism evidence="3">
    <name type="scientific">Bradyrhizobium barranii subsp. barranii</name>
    <dbReference type="NCBI Taxonomy" id="2823807"/>
    <lineage>
        <taxon>Bacteria</taxon>
        <taxon>Pseudomonadati</taxon>
        <taxon>Pseudomonadota</taxon>
        <taxon>Alphaproteobacteria</taxon>
        <taxon>Hyphomicrobiales</taxon>
        <taxon>Nitrobacteraceae</taxon>
        <taxon>Bradyrhizobium</taxon>
        <taxon>Bradyrhizobium barranii</taxon>
    </lineage>
</organism>
<reference evidence="4 5" key="3">
    <citation type="journal article" date="2022" name="Int. J. Syst. Evol. Microbiol.">
        <title>Strains of Bradyrhizobium barranii sp. nov. associated with legumes native to Canada are symbionts of soybeans and belong to different subspecies (subsp. barranii subsp. nov. and subsp. apii subsp. nov.) and symbiovars (sv. glycinearum and sv. septentrionale).</title>
        <authorList>
            <person name="Bromfield E.S.P."/>
            <person name="Cloutier S."/>
            <person name="Wasai-Hara S."/>
            <person name="Minamisawa K."/>
        </authorList>
    </citation>
    <scope>NUCLEOTIDE SEQUENCE [LARGE SCALE GENOMIC DNA]</scope>
    <source>
        <strain evidence="5">323S2</strain>
        <plasmid evidence="4 5">pBb323S2b</plasmid>
    </source>
</reference>
<dbReference type="AlphaFoldDB" id="A0A7Z0QNC4"/>
<dbReference type="PANTHER" id="PTHR30024">
    <property type="entry name" value="ALIPHATIC SULFONATES-BINDING PROTEIN-RELATED"/>
    <property type="match status" value="1"/>
</dbReference>
<feature type="chain" id="PRO_5030688193" evidence="1">
    <location>
        <begin position="37"/>
        <end position="374"/>
    </location>
</feature>
<keyword evidence="4" id="KW-0614">Plasmid</keyword>
<dbReference type="PANTHER" id="PTHR30024:SF42">
    <property type="entry name" value="ALIPHATIC SULFONATES-BINDING PROTEIN-RELATED"/>
    <property type="match status" value="1"/>
</dbReference>
<gene>
    <name evidence="4" type="ORF">G6321_00054970</name>
    <name evidence="3" type="ORF">G6321_51375</name>
</gene>
<evidence type="ECO:0000313" key="3">
    <source>
        <dbReference type="EMBL" id="NYY96435.1"/>
    </source>
</evidence>
<keyword evidence="1" id="KW-0732">Signal</keyword>
<evidence type="ECO:0000256" key="1">
    <source>
        <dbReference type="SAM" id="SignalP"/>
    </source>
</evidence>
<dbReference type="EMBL" id="JACBFH010000003">
    <property type="protein sequence ID" value="NYY96435.1"/>
    <property type="molecule type" value="Genomic_DNA"/>
</dbReference>
<name>A0A7Z0QNC4_9BRAD</name>
<evidence type="ECO:0000313" key="4">
    <source>
        <dbReference type="EMBL" id="UGX99559.1"/>
    </source>
</evidence>
<evidence type="ECO:0000259" key="2">
    <source>
        <dbReference type="Pfam" id="PF09084"/>
    </source>
</evidence>
<evidence type="ECO:0000313" key="5">
    <source>
        <dbReference type="Proteomes" id="UP000564836"/>
    </source>
</evidence>
<protein>
    <submittedName>
        <fullName evidence="3">ABC transporter substrate-binding protein</fullName>
    </submittedName>
</protein>
<dbReference type="EMBL" id="CP088281">
    <property type="protein sequence ID" value="UGX99559.1"/>
    <property type="molecule type" value="Genomic_DNA"/>
</dbReference>
<feature type="signal peptide" evidence="1">
    <location>
        <begin position="1"/>
        <end position="36"/>
    </location>
</feature>
<dbReference type="Gene3D" id="3.40.190.10">
    <property type="entry name" value="Periplasmic binding protein-like II"/>
    <property type="match status" value="2"/>
</dbReference>
<reference evidence="4 5" key="1">
    <citation type="journal article" date="2017" name="Syst. Appl. Microbiol.">
        <title>Soybeans inoculated with root zone soils of Canadian native legumes harbour diverse and novel Bradyrhizobium spp. that possess agricultural potential.</title>
        <authorList>
            <person name="Bromfield E.S.P."/>
            <person name="Cloutier S."/>
            <person name="Tambong J.T."/>
            <person name="Tran Thi T.V."/>
        </authorList>
    </citation>
    <scope>NUCLEOTIDE SEQUENCE [LARGE SCALE GENOMIC DNA]</scope>
    <source>
        <strain evidence="4 5">323S2</strain>
    </source>
</reference>
<dbReference type="Proteomes" id="UP000564836">
    <property type="component" value="Plasmid pBb323S2b"/>
</dbReference>
<accession>A0A7Z0QNC4</accession>
<proteinExistence type="predicted"/>
<dbReference type="Pfam" id="PF09084">
    <property type="entry name" value="NMT1"/>
    <property type="match status" value="1"/>
</dbReference>
<dbReference type="SUPFAM" id="SSF53850">
    <property type="entry name" value="Periplasmic binding protein-like II"/>
    <property type="match status" value="1"/>
</dbReference>
<dbReference type="InterPro" id="IPR015168">
    <property type="entry name" value="SsuA/THI5"/>
</dbReference>
<reference evidence="3" key="2">
    <citation type="submission" date="2020-06" db="EMBL/GenBank/DDBJ databases">
        <title>Whole Genome Sequence of Bradyrhizobium sp. Strain 323S2.</title>
        <authorList>
            <person name="Bromfield E.S.P."/>
        </authorList>
    </citation>
    <scope>NUCLEOTIDE SEQUENCE [LARGE SCALE GENOMIC DNA]</scope>
    <source>
        <strain evidence="3">323S2</strain>
    </source>
</reference>
<feature type="domain" description="SsuA/THI5-like" evidence="2">
    <location>
        <begin position="97"/>
        <end position="215"/>
    </location>
</feature>